<dbReference type="Pfam" id="PF00931">
    <property type="entry name" value="NB-ARC"/>
    <property type="match status" value="1"/>
</dbReference>
<feature type="coiled-coil region" evidence="5">
    <location>
        <begin position="233"/>
        <end position="260"/>
    </location>
</feature>
<dbReference type="InParanoid" id="A0A059BAP7"/>
<dbReference type="Gramene" id="KCW63198">
    <property type="protein sequence ID" value="KCW63198"/>
    <property type="gene ID" value="EUGRSUZ_G00808"/>
</dbReference>
<evidence type="ECO:0000313" key="8">
    <source>
        <dbReference type="EMBL" id="KCW63198.1"/>
    </source>
</evidence>
<dbReference type="AlphaFoldDB" id="A0A059BAP7"/>
<accession>A0A059BAP7</accession>
<proteinExistence type="inferred from homology"/>
<dbReference type="InterPro" id="IPR032675">
    <property type="entry name" value="LRR_dom_sf"/>
</dbReference>
<organism evidence="8">
    <name type="scientific">Eucalyptus grandis</name>
    <name type="common">Flooded gum</name>
    <dbReference type="NCBI Taxonomy" id="71139"/>
    <lineage>
        <taxon>Eukaryota</taxon>
        <taxon>Viridiplantae</taxon>
        <taxon>Streptophyta</taxon>
        <taxon>Embryophyta</taxon>
        <taxon>Tracheophyta</taxon>
        <taxon>Spermatophyta</taxon>
        <taxon>Magnoliopsida</taxon>
        <taxon>eudicotyledons</taxon>
        <taxon>Gunneridae</taxon>
        <taxon>Pentapetalae</taxon>
        <taxon>rosids</taxon>
        <taxon>malvids</taxon>
        <taxon>Myrtales</taxon>
        <taxon>Myrtaceae</taxon>
        <taxon>Myrtoideae</taxon>
        <taxon>Eucalypteae</taxon>
        <taxon>Eucalyptus</taxon>
    </lineage>
</organism>
<dbReference type="EMBL" id="KK198759">
    <property type="protein sequence ID" value="KCW63198.1"/>
    <property type="molecule type" value="Genomic_DNA"/>
</dbReference>
<evidence type="ECO:0000256" key="5">
    <source>
        <dbReference type="SAM" id="Coils"/>
    </source>
</evidence>
<dbReference type="Gene3D" id="3.80.10.10">
    <property type="entry name" value="Ribonuclease Inhibitor"/>
    <property type="match status" value="2"/>
</dbReference>
<dbReference type="SUPFAM" id="SSF52058">
    <property type="entry name" value="L domain-like"/>
    <property type="match status" value="1"/>
</dbReference>
<name>A0A059BAP7_EUCGR</name>
<keyword evidence="3" id="KW-0611">Plant defense</keyword>
<keyword evidence="5" id="KW-0175">Coiled coil</keyword>
<dbReference type="InterPro" id="IPR027417">
    <property type="entry name" value="P-loop_NTPase"/>
</dbReference>
<keyword evidence="2" id="KW-0547">Nucleotide-binding</keyword>
<feature type="non-terminal residue" evidence="8">
    <location>
        <position position="1"/>
    </location>
</feature>
<dbReference type="SUPFAM" id="SSF52540">
    <property type="entry name" value="P-loop containing nucleoside triphosphate hydrolases"/>
    <property type="match status" value="1"/>
</dbReference>
<dbReference type="PRINTS" id="PR00364">
    <property type="entry name" value="DISEASERSIST"/>
</dbReference>
<reference evidence="8" key="1">
    <citation type="submission" date="2013-07" db="EMBL/GenBank/DDBJ databases">
        <title>The genome of Eucalyptus grandis.</title>
        <authorList>
            <person name="Schmutz J."/>
            <person name="Hayes R."/>
            <person name="Myburg A."/>
            <person name="Tuskan G."/>
            <person name="Grattapaglia D."/>
            <person name="Rokhsar D.S."/>
        </authorList>
    </citation>
    <scope>NUCLEOTIDE SEQUENCE</scope>
    <source>
        <tissue evidence="8">Leaf extractions</tissue>
    </source>
</reference>
<feature type="domain" description="NB-ARC" evidence="6">
    <location>
        <begin position="158"/>
        <end position="327"/>
    </location>
</feature>
<dbReference type="GO" id="GO:0043531">
    <property type="term" value="F:ADP binding"/>
    <property type="evidence" value="ECO:0007669"/>
    <property type="project" value="InterPro"/>
</dbReference>
<feature type="non-terminal residue" evidence="8">
    <location>
        <position position="1137"/>
    </location>
</feature>
<dbReference type="InterPro" id="IPR057135">
    <property type="entry name" value="At4g27190-like_LRR"/>
</dbReference>
<dbReference type="OMA" id="IRECELE"/>
<dbReference type="GO" id="GO:0006952">
    <property type="term" value="P:defense response"/>
    <property type="evidence" value="ECO:0007669"/>
    <property type="project" value="UniProtKB-KW"/>
</dbReference>
<feature type="domain" description="Disease resistance protein At4g27190-like leucine-rich repeats" evidence="7">
    <location>
        <begin position="934"/>
        <end position="1029"/>
    </location>
</feature>
<keyword evidence="4" id="KW-0067">ATP-binding</keyword>
<comment type="similarity">
    <text evidence="1">Belongs to the disease resistance NB-LRR family.</text>
</comment>
<evidence type="ECO:0000256" key="4">
    <source>
        <dbReference type="ARBA" id="ARBA00022840"/>
    </source>
</evidence>
<dbReference type="InterPro" id="IPR050905">
    <property type="entry name" value="Plant_NBS-LRR"/>
</dbReference>
<evidence type="ECO:0000256" key="3">
    <source>
        <dbReference type="ARBA" id="ARBA00022821"/>
    </source>
</evidence>
<protein>
    <submittedName>
        <fullName evidence="8">Uncharacterized protein</fullName>
    </submittedName>
</protein>
<dbReference type="PANTHER" id="PTHR33463:SF203">
    <property type="entry name" value="AAA+ ATPASE DOMAIN-CONTAINING PROTEIN"/>
    <property type="match status" value="1"/>
</dbReference>
<dbReference type="InterPro" id="IPR042197">
    <property type="entry name" value="Apaf_helical"/>
</dbReference>
<dbReference type="Gene3D" id="3.40.50.300">
    <property type="entry name" value="P-loop containing nucleotide triphosphate hydrolases"/>
    <property type="match status" value="1"/>
</dbReference>
<evidence type="ECO:0000259" key="7">
    <source>
        <dbReference type="Pfam" id="PF23247"/>
    </source>
</evidence>
<dbReference type="InterPro" id="IPR002182">
    <property type="entry name" value="NB-ARC"/>
</dbReference>
<sequence length="1137" mass="128823">RGFRYVTSSESYANNLLMEVGNLKYEAQRVRSAAEVARDNLQNIHEWVPKFLASAEEALKEAEDLLENFEKASKTCCHGTLPDPNCRYQFSRKAKHKIDDIKNLILENSNREISFSGPAPGDVAALIPAGREGKDVVQSTTTAASASSVDFESRALMILNIMDALMDNRYSVVGVHGMGGVGKSTLLVDAEKRIREKNSFGWVAKADVSQNPDVKKIQEEIAHWLGLNDIKKEENVSLRAKLLRERLEDLERKKNKVLIILDNLWERLDLKDIGIPCELDNKVIGCKLLLTARDERVLRREMRCDNAFLLGVLEDEEAKRLFETMVGGKVQVELESLVEEALHICAGLPFLILAISKLFIDTNYSDCKDALKQIWNEETGEVINKTLRVSYDRIKCEEAKTLLQLCAVYGVSKPSLENLVRYSVGLGLFRKNSSMEDTRNRLSSLIHTLQASSLLLHNGENDSFKIHDLVRGFVTSVTSGDHFLLVLKDKDKSVIELSKNKLKSCKAICFSYIDLKELPQELDCPKLQIFMLFTNNKSLEVPDSYFNSMRNLKVLDLSGVRLSRSPSLFQFLTNLHTLCLDHSSLEDVTILGELKRLQILSLMNSKIRRLSKEMGQLVELRLLDLNYCSNLQIIEPGVLGSLIKLEELYMNKLKQWNAVTQTLPTNASLIELNNMKKLWTLHVSILDPSVIPEDLNVKKLTKYEIHIGEGWHWSGRKGLSTLMLQWDPISDIFQKGCIQRILGKTDNMILDSLNGIEQSICTLSQKGFPKLKHLCVENSPSIHYILQSSSHIDFMTLESLLLKNLINLEKIWTSNISSKSFSALKVVRVKYCHNMEVLFPLSSVRELPQLKVMEVGNCKIIRGIVEADESGKFGLHDLHVLKLHSLPHIMNFFTTKLAPLSSRSDSPVGTQIAFFNGQQAFISKIKGNFGTKVIPLDAFQRLETLEIIGLDNLRFIFFPSMVKSLTQLKKLTVSNCGKTEAIIMEEEGFMSEYSQVAFPNLETLYIDGMDNIEIIWDNQAIVDSFPKLNVSRIAGNFVALIKLRISNCKMLTKVISDEGSEEGHVMVFNHLEHMKLDGLRRLRCFSSDVIVSGCPNMKFFSKGLIHASNLERVKVSEKAWFWEENLNITIQHMFKEM</sequence>
<feature type="domain" description="Disease resistance protein At4g27190-like leucine-rich repeats" evidence="7">
    <location>
        <begin position="741"/>
        <end position="859"/>
    </location>
</feature>
<evidence type="ECO:0000256" key="2">
    <source>
        <dbReference type="ARBA" id="ARBA00022741"/>
    </source>
</evidence>
<dbReference type="PANTHER" id="PTHR33463">
    <property type="entry name" value="NB-ARC DOMAIN-CONTAINING PROTEIN-RELATED"/>
    <property type="match status" value="1"/>
</dbReference>
<dbReference type="Gene3D" id="1.10.8.430">
    <property type="entry name" value="Helical domain of apoptotic protease-activating factors"/>
    <property type="match status" value="1"/>
</dbReference>
<dbReference type="eggNOG" id="KOG4658">
    <property type="taxonomic scope" value="Eukaryota"/>
</dbReference>
<dbReference type="Pfam" id="PF23247">
    <property type="entry name" value="LRR_RPS2"/>
    <property type="match status" value="2"/>
</dbReference>
<gene>
    <name evidence="8" type="ORF">EUGRSUZ_G00808</name>
</gene>
<evidence type="ECO:0000259" key="6">
    <source>
        <dbReference type="Pfam" id="PF00931"/>
    </source>
</evidence>
<evidence type="ECO:0000256" key="1">
    <source>
        <dbReference type="ARBA" id="ARBA00008894"/>
    </source>
</evidence>
<dbReference type="GO" id="GO:0005524">
    <property type="term" value="F:ATP binding"/>
    <property type="evidence" value="ECO:0007669"/>
    <property type="project" value="UniProtKB-KW"/>
</dbReference>